<dbReference type="Proteomes" id="UP000311713">
    <property type="component" value="Unassembled WGS sequence"/>
</dbReference>
<evidence type="ECO:0000256" key="1">
    <source>
        <dbReference type="ARBA" id="ARBA00005446"/>
    </source>
</evidence>
<dbReference type="EC" id="5.6.2.4" evidence="9"/>
<dbReference type="InterPro" id="IPR001650">
    <property type="entry name" value="Helicase_C-like"/>
</dbReference>
<keyword evidence="5" id="KW-0067">ATP-binding</keyword>
<dbReference type="InterPro" id="IPR029057">
    <property type="entry name" value="PRTase-like"/>
</dbReference>
<comment type="similarity">
    <text evidence="1">Belongs to the helicase family. RecQ subfamily.</text>
</comment>
<keyword evidence="4 12" id="KW-0347">Helicase</keyword>
<evidence type="ECO:0000259" key="10">
    <source>
        <dbReference type="PROSITE" id="PS51192"/>
    </source>
</evidence>
<dbReference type="GO" id="GO:0030894">
    <property type="term" value="C:replisome"/>
    <property type="evidence" value="ECO:0007669"/>
    <property type="project" value="TreeGrafter"/>
</dbReference>
<evidence type="ECO:0000313" key="13">
    <source>
        <dbReference type="Proteomes" id="UP000311713"/>
    </source>
</evidence>
<protein>
    <recommendedName>
        <fullName evidence="9">DNA 3'-5' helicase</fullName>
        <ecNumber evidence="9">5.6.2.4</ecNumber>
    </recommendedName>
</protein>
<dbReference type="GO" id="GO:0003677">
    <property type="term" value="F:DNA binding"/>
    <property type="evidence" value="ECO:0007669"/>
    <property type="project" value="UniProtKB-KW"/>
</dbReference>
<gene>
    <name evidence="12" type="ORF">FH715_09540</name>
</gene>
<dbReference type="InterPro" id="IPR027417">
    <property type="entry name" value="P-loop_NTPase"/>
</dbReference>
<dbReference type="Pfam" id="PF00271">
    <property type="entry name" value="Helicase_C"/>
    <property type="match status" value="1"/>
</dbReference>
<dbReference type="GO" id="GO:0005524">
    <property type="term" value="F:ATP binding"/>
    <property type="evidence" value="ECO:0007669"/>
    <property type="project" value="UniProtKB-KW"/>
</dbReference>
<evidence type="ECO:0000259" key="11">
    <source>
        <dbReference type="PROSITE" id="PS51194"/>
    </source>
</evidence>
<evidence type="ECO:0000313" key="12">
    <source>
        <dbReference type="EMBL" id="TNM31770.1"/>
    </source>
</evidence>
<keyword evidence="6" id="KW-0238">DNA-binding</keyword>
<evidence type="ECO:0000256" key="2">
    <source>
        <dbReference type="ARBA" id="ARBA00022741"/>
    </source>
</evidence>
<dbReference type="Pfam" id="PF00270">
    <property type="entry name" value="DEAD"/>
    <property type="match status" value="1"/>
</dbReference>
<keyword evidence="3" id="KW-0378">Hydrolase</keyword>
<dbReference type="GO" id="GO:0006310">
    <property type="term" value="P:DNA recombination"/>
    <property type="evidence" value="ECO:0007669"/>
    <property type="project" value="InterPro"/>
</dbReference>
<keyword evidence="13" id="KW-1185">Reference proteome</keyword>
<dbReference type="GO" id="GO:0006281">
    <property type="term" value="P:DNA repair"/>
    <property type="evidence" value="ECO:0007669"/>
    <property type="project" value="TreeGrafter"/>
</dbReference>
<dbReference type="PANTHER" id="PTHR13710">
    <property type="entry name" value="DNA HELICASE RECQ FAMILY MEMBER"/>
    <property type="match status" value="1"/>
</dbReference>
<evidence type="ECO:0000256" key="7">
    <source>
        <dbReference type="ARBA" id="ARBA00023235"/>
    </source>
</evidence>
<dbReference type="InterPro" id="IPR011545">
    <property type="entry name" value="DEAD/DEAH_box_helicase_dom"/>
</dbReference>
<evidence type="ECO:0000256" key="5">
    <source>
        <dbReference type="ARBA" id="ARBA00022840"/>
    </source>
</evidence>
<dbReference type="OrthoDB" id="9760034at2"/>
<feature type="domain" description="Helicase ATP-binding" evidence="10">
    <location>
        <begin position="50"/>
        <end position="225"/>
    </location>
</feature>
<keyword evidence="7" id="KW-0413">Isomerase</keyword>
<dbReference type="InterPro" id="IPR004589">
    <property type="entry name" value="DNA_helicase_ATP-dep_RecQ"/>
</dbReference>
<evidence type="ECO:0000256" key="4">
    <source>
        <dbReference type="ARBA" id="ARBA00022806"/>
    </source>
</evidence>
<evidence type="ECO:0000256" key="3">
    <source>
        <dbReference type="ARBA" id="ARBA00022801"/>
    </source>
</evidence>
<dbReference type="PROSITE" id="PS51194">
    <property type="entry name" value="HELICASE_CTER"/>
    <property type="match status" value="1"/>
</dbReference>
<dbReference type="InterPro" id="IPR014001">
    <property type="entry name" value="Helicase_ATP-bd"/>
</dbReference>
<name>A0A5C4V751_9ACTN</name>
<comment type="catalytic activity">
    <reaction evidence="8">
        <text>Couples ATP hydrolysis with the unwinding of duplex DNA by translocating in the 3'-5' direction.</text>
        <dbReference type="EC" id="5.6.2.4"/>
    </reaction>
</comment>
<dbReference type="EMBL" id="VDGT01000005">
    <property type="protein sequence ID" value="TNM31770.1"/>
    <property type="molecule type" value="Genomic_DNA"/>
</dbReference>
<dbReference type="AlphaFoldDB" id="A0A5C4V751"/>
<dbReference type="GO" id="GO:0043138">
    <property type="term" value="F:3'-5' DNA helicase activity"/>
    <property type="evidence" value="ECO:0007669"/>
    <property type="project" value="UniProtKB-EC"/>
</dbReference>
<evidence type="ECO:0000256" key="6">
    <source>
        <dbReference type="ARBA" id="ARBA00023125"/>
    </source>
</evidence>
<keyword evidence="2" id="KW-0547">Nucleotide-binding</keyword>
<dbReference type="Gene3D" id="3.40.50.300">
    <property type="entry name" value="P-loop containing nucleotide triphosphate hydrolases"/>
    <property type="match status" value="2"/>
</dbReference>
<dbReference type="RefSeq" id="WP_139642916.1">
    <property type="nucleotide sequence ID" value="NZ_BAAAZS010000079.1"/>
</dbReference>
<dbReference type="SMART" id="SM00490">
    <property type="entry name" value="HELICc"/>
    <property type="match status" value="1"/>
</dbReference>
<dbReference type="NCBIfam" id="TIGR00614">
    <property type="entry name" value="recQ_fam"/>
    <property type="match status" value="1"/>
</dbReference>
<evidence type="ECO:0000256" key="9">
    <source>
        <dbReference type="ARBA" id="ARBA00034808"/>
    </source>
</evidence>
<accession>A0A5C4V751</accession>
<dbReference type="PROSITE" id="PS51192">
    <property type="entry name" value="HELICASE_ATP_BIND_1"/>
    <property type="match status" value="1"/>
</dbReference>
<feature type="domain" description="Helicase C-terminal" evidence="11">
    <location>
        <begin position="256"/>
        <end position="406"/>
    </location>
</feature>
<sequence>MSDQTTGPTPSAENAPRDELRAAADAVLARLIGDETGAARLRPDQWRAIEALVAERRRALVVQRTGWGKSAVYFVATALLRERGAGPTVIVSPLLALMRNQVAAAARAGVRARTINSANQEEWETVREEIATGAVDVLLVSPERLNNPDFRDGVLPQLAATAGLLVVDEAHCISDWGHDFRPDYRRLRTMLGELPAGVPVLATTATANARVTSDVAEQLGTGASSDGALVLRGPLDRTSLRLSVLRLPDAAHRLAWLDEHLERFPGSGIIYALTVAAAEEVAAHLSARGHQVTAYTGRTEPAERAAAEDDLLANRVKALVATSALGMGFDKPDLGFVIHLGSPSSPIAYYQQVGRAGRGVEHAEVLLLPGPEDEAIWRYFGSLAFPPEEQVRHTLAVLAAADRPLSLPALEARVELRRTRLETMLKVLDVDGAVRRERGGWTATGAPWRYDAERYAWVARQREIEQEAMREYAATGGCRMELLRRTLDDEQAEPCGRCDNCTDVGFDAQVSPDGLKAAKGELARPGVAVEPRKMWPTGLPAAGVDLKGRIPVGEQASVGRALGRLSDIGWGDRLRPLLSPEAMDGALPVDVLDAVVTVLTDWARGPGGWASGAPDAPHRPVGVVSVASRSRPRLVASLAEGIAHVGRMPLLGSVRPTRLDRPPGPSNSARRVHALHDTLELGPELAEAVKTHPGPLLLVDDFTDSGWTLALAARLLRAAGAEQVLPLVLAVRG</sequence>
<organism evidence="12 13">
    <name type="scientific">Streptomyces sedi</name>
    <dbReference type="NCBI Taxonomy" id="555059"/>
    <lineage>
        <taxon>Bacteria</taxon>
        <taxon>Bacillati</taxon>
        <taxon>Actinomycetota</taxon>
        <taxon>Actinomycetes</taxon>
        <taxon>Kitasatosporales</taxon>
        <taxon>Streptomycetaceae</taxon>
        <taxon>Streptomyces</taxon>
    </lineage>
</organism>
<comment type="caution">
    <text evidence="12">The sequence shown here is derived from an EMBL/GenBank/DDBJ whole genome shotgun (WGS) entry which is preliminary data.</text>
</comment>
<dbReference type="GO" id="GO:0016787">
    <property type="term" value="F:hydrolase activity"/>
    <property type="evidence" value="ECO:0007669"/>
    <property type="project" value="UniProtKB-KW"/>
</dbReference>
<dbReference type="InterPro" id="IPR036388">
    <property type="entry name" value="WH-like_DNA-bd_sf"/>
</dbReference>
<dbReference type="Gene3D" id="1.10.10.10">
    <property type="entry name" value="Winged helix-like DNA-binding domain superfamily/Winged helix DNA-binding domain"/>
    <property type="match status" value="1"/>
</dbReference>
<reference evidence="12 13" key="1">
    <citation type="submission" date="2019-06" db="EMBL/GenBank/DDBJ databases">
        <title>Draft genome of Streptomyces sedi sp. JCM16909.</title>
        <authorList>
            <person name="Klykleung N."/>
            <person name="Tanasupawat S."/>
            <person name="Kudo T."/>
            <person name="Yuki M."/>
            <person name="Ohkuma M."/>
        </authorList>
    </citation>
    <scope>NUCLEOTIDE SEQUENCE [LARGE SCALE GENOMIC DNA]</scope>
    <source>
        <strain evidence="12 13">JCM 16909</strain>
    </source>
</reference>
<dbReference type="SMART" id="SM00487">
    <property type="entry name" value="DEXDc"/>
    <property type="match status" value="1"/>
</dbReference>
<proteinExistence type="inferred from homology"/>
<dbReference type="SUPFAM" id="SSF52540">
    <property type="entry name" value="P-loop containing nucleoside triphosphate hydrolases"/>
    <property type="match status" value="1"/>
</dbReference>
<dbReference type="GO" id="GO:0005737">
    <property type="term" value="C:cytoplasm"/>
    <property type="evidence" value="ECO:0007669"/>
    <property type="project" value="TreeGrafter"/>
</dbReference>
<dbReference type="GO" id="GO:0009378">
    <property type="term" value="F:four-way junction helicase activity"/>
    <property type="evidence" value="ECO:0007669"/>
    <property type="project" value="TreeGrafter"/>
</dbReference>
<evidence type="ECO:0000256" key="8">
    <source>
        <dbReference type="ARBA" id="ARBA00034617"/>
    </source>
</evidence>
<dbReference type="PANTHER" id="PTHR13710:SF105">
    <property type="entry name" value="ATP-DEPENDENT DNA HELICASE Q1"/>
    <property type="match status" value="1"/>
</dbReference>
<dbReference type="Gene3D" id="3.40.50.2020">
    <property type="match status" value="1"/>
</dbReference>
<dbReference type="GO" id="GO:0043590">
    <property type="term" value="C:bacterial nucleoid"/>
    <property type="evidence" value="ECO:0007669"/>
    <property type="project" value="TreeGrafter"/>
</dbReference>
<dbReference type="SUPFAM" id="SSF53271">
    <property type="entry name" value="PRTase-like"/>
    <property type="match status" value="1"/>
</dbReference>